<organism evidence="1 2">
    <name type="scientific">Candidatus Enterococcus avicola</name>
    <dbReference type="NCBI Taxonomy" id="2838561"/>
    <lineage>
        <taxon>Bacteria</taxon>
        <taxon>Bacillati</taxon>
        <taxon>Bacillota</taxon>
        <taxon>Bacilli</taxon>
        <taxon>Lactobacillales</taxon>
        <taxon>Enterococcaceae</taxon>
        <taxon>Enterococcus</taxon>
    </lineage>
</organism>
<name>A0A9D2F8P5_9ENTE</name>
<reference evidence="1" key="1">
    <citation type="journal article" date="2021" name="PeerJ">
        <title>Extensive microbial diversity within the chicken gut microbiome revealed by metagenomics and culture.</title>
        <authorList>
            <person name="Gilroy R."/>
            <person name="Ravi A."/>
            <person name="Getino M."/>
            <person name="Pursley I."/>
            <person name="Horton D.L."/>
            <person name="Alikhan N.F."/>
            <person name="Baker D."/>
            <person name="Gharbi K."/>
            <person name="Hall N."/>
            <person name="Watson M."/>
            <person name="Adriaenssens E.M."/>
            <person name="Foster-Nyarko E."/>
            <person name="Jarju S."/>
            <person name="Secka A."/>
            <person name="Antonio M."/>
            <person name="Oren A."/>
            <person name="Chaudhuri R.R."/>
            <person name="La Ragione R."/>
            <person name="Hildebrand F."/>
            <person name="Pallen M.J."/>
        </authorList>
    </citation>
    <scope>NUCLEOTIDE SEQUENCE</scope>
    <source>
        <strain evidence="1">CHK172-16539</strain>
    </source>
</reference>
<reference evidence="1" key="2">
    <citation type="submission" date="2021-04" db="EMBL/GenBank/DDBJ databases">
        <authorList>
            <person name="Gilroy R."/>
        </authorList>
    </citation>
    <scope>NUCLEOTIDE SEQUENCE</scope>
    <source>
        <strain evidence="1">CHK172-16539</strain>
    </source>
</reference>
<dbReference type="Proteomes" id="UP000824063">
    <property type="component" value="Unassembled WGS sequence"/>
</dbReference>
<accession>A0A9D2F8P5</accession>
<dbReference type="AlphaFoldDB" id="A0A9D2F8P5"/>
<comment type="caution">
    <text evidence="1">The sequence shown here is derived from an EMBL/GenBank/DDBJ whole genome shotgun (WGS) entry which is preliminary data.</text>
</comment>
<evidence type="ECO:0000313" key="1">
    <source>
        <dbReference type="EMBL" id="HIZ54007.1"/>
    </source>
</evidence>
<dbReference type="EMBL" id="DXBN01000200">
    <property type="protein sequence ID" value="HIZ54007.1"/>
    <property type="molecule type" value="Genomic_DNA"/>
</dbReference>
<proteinExistence type="predicted"/>
<gene>
    <name evidence="1" type="ORF">IAA20_08705</name>
</gene>
<feature type="non-terminal residue" evidence="1">
    <location>
        <position position="1"/>
    </location>
</feature>
<protein>
    <submittedName>
        <fullName evidence="1">Guanosine 5'-monophosphate oxidoreductase</fullName>
    </submittedName>
</protein>
<evidence type="ECO:0000313" key="2">
    <source>
        <dbReference type="Proteomes" id="UP000824063"/>
    </source>
</evidence>
<sequence length="123" mass="14286">YGIRKDLATLNFYSQPSSDSQQRRYPDFEAEGIPIDTKYKRNLDKRNDYNQLATYIHIMSSKKGGFLQPSQSESGYLKLGNIAGFGGELFSYKFGIPQDYIDYDDFVEQIKIIEEELKSFRLD</sequence>